<dbReference type="Proteomes" id="UP000216063">
    <property type="component" value="Unassembled WGS sequence"/>
</dbReference>
<gene>
    <name evidence="2" type="ORF">CG716_23780</name>
</gene>
<dbReference type="PANTHER" id="PTHR21310:SF40">
    <property type="entry name" value="AMINOGLYCOSIDE PHOSPHOTRANSFERASE DOMAIN-CONTAINING PROTEIN-RELATED"/>
    <property type="match status" value="1"/>
</dbReference>
<dbReference type="InterPro" id="IPR051678">
    <property type="entry name" value="AGP_Transferase"/>
</dbReference>
<dbReference type="InterPro" id="IPR002575">
    <property type="entry name" value="Aminoglycoside_PTrfase"/>
</dbReference>
<keyword evidence="3" id="KW-1185">Reference proteome</keyword>
<proteinExistence type="predicted"/>
<dbReference type="CDD" id="cd05154">
    <property type="entry name" value="ACAD10_11_N-like"/>
    <property type="match status" value="1"/>
</dbReference>
<name>A0A255D9U4_9MYCO</name>
<evidence type="ECO:0000259" key="1">
    <source>
        <dbReference type="Pfam" id="PF01636"/>
    </source>
</evidence>
<dbReference type="EMBL" id="NOZR01000025">
    <property type="protein sequence ID" value="OYN75880.1"/>
    <property type="molecule type" value="Genomic_DNA"/>
</dbReference>
<dbReference type="RefSeq" id="WP_094483592.1">
    <property type="nucleotide sequence ID" value="NZ_JACKSC010000342.1"/>
</dbReference>
<dbReference type="InterPro" id="IPR041726">
    <property type="entry name" value="ACAD10_11_N"/>
</dbReference>
<dbReference type="OrthoDB" id="3339041at2"/>
<dbReference type="SUPFAM" id="SSF56112">
    <property type="entry name" value="Protein kinase-like (PK-like)"/>
    <property type="match status" value="1"/>
</dbReference>
<sequence length="392" mass="43892">MTNQPTVETDVERLQRSGRDVSTLPAVLSEWLSTVMPGGVAPEVVVESGVDSNGMSSETIILTGRWEEDGKEVEQKWVARVAPTEEDVPVFITYRMDHQFEVIRLVDELTDVPVPKVRWIDSTGKVLGAPFFLMNHVSGTVPPDVMPYTFGGNWFADASVEQQRALQDSTVEVLAKLHSIPDAAKTFGFLAEAVPEGDTPLRRQLNWLKGWYEFAVPDIGRSPLVETALAWLEDNFPADVAAGETVLAWGDSRVGNVLYEDFRPVAVLDWEMATLGPRELDVAWIIFAHMVFQELAGLAGMPGLPDVMREEDVRATYQKLTGVELGDLRWFYVYSGVIWCCVFMRTGARRVHFGEIEKPEDVESMFYHAGLLQRLIEEPERSSEAARDNKEA</sequence>
<dbReference type="GO" id="GO:0016740">
    <property type="term" value="F:transferase activity"/>
    <property type="evidence" value="ECO:0007669"/>
    <property type="project" value="UniProtKB-KW"/>
</dbReference>
<keyword evidence="2" id="KW-0808">Transferase</keyword>
<organism evidence="2 3">
    <name type="scientific">Mycolicibacterium sphagni</name>
    <dbReference type="NCBI Taxonomy" id="1786"/>
    <lineage>
        <taxon>Bacteria</taxon>
        <taxon>Bacillati</taxon>
        <taxon>Actinomycetota</taxon>
        <taxon>Actinomycetes</taxon>
        <taxon>Mycobacteriales</taxon>
        <taxon>Mycobacteriaceae</taxon>
        <taxon>Mycolicibacterium</taxon>
    </lineage>
</organism>
<dbReference type="Gene3D" id="3.30.200.20">
    <property type="entry name" value="Phosphorylase Kinase, domain 1"/>
    <property type="match status" value="1"/>
</dbReference>
<accession>A0A255D9U4</accession>
<evidence type="ECO:0000313" key="2">
    <source>
        <dbReference type="EMBL" id="OYN75880.1"/>
    </source>
</evidence>
<evidence type="ECO:0000313" key="3">
    <source>
        <dbReference type="Proteomes" id="UP000216063"/>
    </source>
</evidence>
<feature type="domain" description="Aminoglycoside phosphotransferase" evidence="1">
    <location>
        <begin position="76"/>
        <end position="291"/>
    </location>
</feature>
<dbReference type="PANTHER" id="PTHR21310">
    <property type="entry name" value="AMINOGLYCOSIDE PHOSPHOTRANSFERASE-RELATED-RELATED"/>
    <property type="match status" value="1"/>
</dbReference>
<dbReference type="InterPro" id="IPR011009">
    <property type="entry name" value="Kinase-like_dom_sf"/>
</dbReference>
<dbReference type="AlphaFoldDB" id="A0A255D9U4"/>
<reference evidence="2 3" key="1">
    <citation type="submission" date="2017-07" db="EMBL/GenBank/DDBJ databases">
        <title>The new phylogeny of genus Mycobacterium.</title>
        <authorList>
            <person name="Tortoli E."/>
            <person name="Trovato A."/>
            <person name="Cirillo D.M."/>
        </authorList>
    </citation>
    <scope>NUCLEOTIDE SEQUENCE [LARGE SCALE GENOMIC DNA]</scope>
    <source>
        <strain evidence="2 3">ATCC 33027</strain>
    </source>
</reference>
<dbReference type="Gene3D" id="3.90.1200.10">
    <property type="match status" value="1"/>
</dbReference>
<comment type="caution">
    <text evidence="2">The sequence shown here is derived from an EMBL/GenBank/DDBJ whole genome shotgun (WGS) entry which is preliminary data.</text>
</comment>
<dbReference type="Pfam" id="PF01636">
    <property type="entry name" value="APH"/>
    <property type="match status" value="1"/>
</dbReference>
<protein>
    <submittedName>
        <fullName evidence="2">Aminoglycoside phosphotransferase</fullName>
    </submittedName>
</protein>